<keyword evidence="4" id="KW-0804">Transcription</keyword>
<accession>U4KBX8</accession>
<evidence type="ECO:0000256" key="4">
    <source>
        <dbReference type="ARBA" id="ARBA00023163"/>
    </source>
</evidence>
<dbReference type="PATRIC" id="fig|1260221.3.peg.4186"/>
<dbReference type="GeneID" id="97543602"/>
<dbReference type="PANTHER" id="PTHR30419">
    <property type="entry name" value="HTH-TYPE TRANSCRIPTIONAL REGULATOR YBHD"/>
    <property type="match status" value="1"/>
</dbReference>
<dbReference type="OrthoDB" id="6624490at2"/>
<dbReference type="Gene3D" id="3.40.190.10">
    <property type="entry name" value="Periplasmic binding protein-like II"/>
    <property type="match status" value="2"/>
</dbReference>
<evidence type="ECO:0000313" key="7">
    <source>
        <dbReference type="Proteomes" id="UP000016895"/>
    </source>
</evidence>
<organism evidence="6 7">
    <name type="scientific">Vibrio nigripulchritudo</name>
    <dbReference type="NCBI Taxonomy" id="28173"/>
    <lineage>
        <taxon>Bacteria</taxon>
        <taxon>Pseudomonadati</taxon>
        <taxon>Pseudomonadota</taxon>
        <taxon>Gammaproteobacteria</taxon>
        <taxon>Vibrionales</taxon>
        <taxon>Vibrionaceae</taxon>
        <taxon>Vibrio</taxon>
    </lineage>
</organism>
<dbReference type="GO" id="GO:0003677">
    <property type="term" value="F:DNA binding"/>
    <property type="evidence" value="ECO:0007669"/>
    <property type="project" value="UniProtKB-KW"/>
</dbReference>
<dbReference type="PANTHER" id="PTHR30419:SF29">
    <property type="entry name" value="LYSR-FAMILY TRANSCRIPTIONAL REGULATOR"/>
    <property type="match status" value="1"/>
</dbReference>
<sequence>MNVSQLKYIVSVDSERNFARAAKLCHVAQPTLSKEIQKLEHKLDVMIFDRTRTPVVPTRKGVKLIEQARCILKEVSRFQILAESEQNDLSGECILGICPSIAPYLLPLFLPDFGNTHPKLNIHIREMPVGAITQALLNEDIDAAICCLPEKENAFYQFKVGDEPYVAYVSEDNPLFGEASVDMNIAIKHGLHLASDVIEQIGSQLGSCNPLMNMDTANLIMESGSLETMRRFVELGKGITLIPRLASLYMGQRRRRYVRDVLQPLPKRKIVLATRRGFQKRDVLSSLNKSVRQAFELGMKQTDQLDLFPKRVVNS</sequence>
<feature type="domain" description="HTH lysR-type" evidence="5">
    <location>
        <begin position="1"/>
        <end position="58"/>
    </location>
</feature>
<name>U4KBX8_9VIBR</name>
<dbReference type="PROSITE" id="PS50931">
    <property type="entry name" value="HTH_LYSR"/>
    <property type="match status" value="1"/>
</dbReference>
<dbReference type="Pfam" id="PF03466">
    <property type="entry name" value="LysR_substrate"/>
    <property type="match status" value="1"/>
</dbReference>
<dbReference type="KEGG" id="vni:VIBNI_B0518"/>
<dbReference type="Pfam" id="PF00126">
    <property type="entry name" value="HTH_1"/>
    <property type="match status" value="1"/>
</dbReference>
<evidence type="ECO:0000256" key="1">
    <source>
        <dbReference type="ARBA" id="ARBA00009437"/>
    </source>
</evidence>
<dbReference type="GO" id="GO:0003700">
    <property type="term" value="F:DNA-binding transcription factor activity"/>
    <property type="evidence" value="ECO:0007669"/>
    <property type="project" value="InterPro"/>
</dbReference>
<dbReference type="InterPro" id="IPR050950">
    <property type="entry name" value="HTH-type_LysR_regulators"/>
</dbReference>
<dbReference type="PRINTS" id="PR00039">
    <property type="entry name" value="HTHLYSR"/>
</dbReference>
<keyword evidence="3" id="KW-0238">DNA-binding</keyword>
<comment type="similarity">
    <text evidence="1">Belongs to the LysR transcriptional regulatory family.</text>
</comment>
<keyword evidence="7" id="KW-1185">Reference proteome</keyword>
<dbReference type="InterPro" id="IPR000847">
    <property type="entry name" value="LysR_HTH_N"/>
</dbReference>
<evidence type="ECO:0000259" key="5">
    <source>
        <dbReference type="PROSITE" id="PS50931"/>
    </source>
</evidence>
<evidence type="ECO:0000313" key="6">
    <source>
        <dbReference type="EMBL" id="CCO60328.1"/>
    </source>
</evidence>
<dbReference type="STRING" id="28173.VIBNI_B0518"/>
<evidence type="ECO:0000256" key="2">
    <source>
        <dbReference type="ARBA" id="ARBA00023015"/>
    </source>
</evidence>
<dbReference type="RefSeq" id="WP_004401648.1">
    <property type="nucleotide sequence ID" value="NC_022543.1"/>
</dbReference>
<gene>
    <name evidence="6" type="ORF">VIBNI_B0518</name>
</gene>
<dbReference type="FunFam" id="1.10.10.10:FF:000001">
    <property type="entry name" value="LysR family transcriptional regulator"/>
    <property type="match status" value="1"/>
</dbReference>
<keyword evidence="2" id="KW-0805">Transcription regulation</keyword>
<protein>
    <submittedName>
        <fullName evidence="6">Putative Bacterial regulatory protein, LysR</fullName>
    </submittedName>
</protein>
<dbReference type="InterPro" id="IPR005119">
    <property type="entry name" value="LysR_subst-bd"/>
</dbReference>
<dbReference type="InterPro" id="IPR036390">
    <property type="entry name" value="WH_DNA-bd_sf"/>
</dbReference>
<dbReference type="SUPFAM" id="SSF46785">
    <property type="entry name" value="Winged helix' DNA-binding domain"/>
    <property type="match status" value="1"/>
</dbReference>
<dbReference type="GO" id="GO:0005829">
    <property type="term" value="C:cytosol"/>
    <property type="evidence" value="ECO:0007669"/>
    <property type="project" value="TreeGrafter"/>
</dbReference>
<dbReference type="EMBL" id="FO203527">
    <property type="protein sequence ID" value="CCO60328.1"/>
    <property type="molecule type" value="Genomic_DNA"/>
</dbReference>
<dbReference type="Proteomes" id="UP000016895">
    <property type="component" value="Chromosome 2"/>
</dbReference>
<evidence type="ECO:0000256" key="3">
    <source>
        <dbReference type="ARBA" id="ARBA00023125"/>
    </source>
</evidence>
<proteinExistence type="inferred from homology"/>
<reference evidence="6 7" key="1">
    <citation type="journal article" date="2013" name="ISME J.">
        <title>Comparative genomics of pathogenic lineages of Vibrio nigripulchritudo identifies virulence-associated traits.</title>
        <authorList>
            <person name="Goudenege D."/>
            <person name="Labreuche Y."/>
            <person name="Krin E."/>
            <person name="Ansquer D."/>
            <person name="Mangenot S."/>
            <person name="Calteau A."/>
            <person name="Medigue C."/>
            <person name="Mazel D."/>
            <person name="Polz M.F."/>
            <person name="Le Roux F."/>
        </authorList>
    </citation>
    <scope>NUCLEOTIDE SEQUENCE [LARGE SCALE GENOMIC DNA]</scope>
    <source>
        <strain evidence="7">SnF1</strain>
    </source>
</reference>
<dbReference type="InterPro" id="IPR036388">
    <property type="entry name" value="WH-like_DNA-bd_sf"/>
</dbReference>
<dbReference type="Gene3D" id="1.10.10.10">
    <property type="entry name" value="Winged helix-like DNA-binding domain superfamily/Winged helix DNA-binding domain"/>
    <property type="match status" value="1"/>
</dbReference>
<dbReference type="SUPFAM" id="SSF53850">
    <property type="entry name" value="Periplasmic binding protein-like II"/>
    <property type="match status" value="1"/>
</dbReference>
<dbReference type="AlphaFoldDB" id="U4KBX8"/>